<protein>
    <submittedName>
        <fullName evidence="1">Uncharacterized protein</fullName>
    </submittedName>
</protein>
<keyword evidence="2" id="KW-1185">Reference proteome</keyword>
<dbReference type="Proteomes" id="UP001207468">
    <property type="component" value="Unassembled WGS sequence"/>
</dbReference>
<comment type="caution">
    <text evidence="1">The sequence shown here is derived from an EMBL/GenBank/DDBJ whole genome shotgun (WGS) entry which is preliminary data.</text>
</comment>
<accession>A0ACC0TTQ1</accession>
<organism evidence="1 2">
    <name type="scientific">Russula earlei</name>
    <dbReference type="NCBI Taxonomy" id="71964"/>
    <lineage>
        <taxon>Eukaryota</taxon>
        <taxon>Fungi</taxon>
        <taxon>Dikarya</taxon>
        <taxon>Basidiomycota</taxon>
        <taxon>Agaricomycotina</taxon>
        <taxon>Agaricomycetes</taxon>
        <taxon>Russulales</taxon>
        <taxon>Russulaceae</taxon>
        <taxon>Russula</taxon>
    </lineage>
</organism>
<evidence type="ECO:0000313" key="2">
    <source>
        <dbReference type="Proteomes" id="UP001207468"/>
    </source>
</evidence>
<dbReference type="EMBL" id="JAGFNK010000582">
    <property type="protein sequence ID" value="KAI9448597.1"/>
    <property type="molecule type" value="Genomic_DNA"/>
</dbReference>
<sequence>MRASTVFAILYLAIGVASSFASRSTKSGRIPNIIRGSGGGSVSHPGYRLQFESHPLQLRVPPEFWHNDPAQFSTHPGYQDRFGGHPARFHVPFQDWNTDPAQFPIHHMFHHFEHHPAQMGIPYADWTADPTREYIHSAYLQHQTHPARFGIARASWRLHPNQLGFLIPPAQGEIQWRPPSPPPDAR</sequence>
<reference evidence="1" key="1">
    <citation type="submission" date="2021-03" db="EMBL/GenBank/DDBJ databases">
        <title>Evolutionary priming and transition to the ectomycorrhizal habit in an iconic lineage of mushroom-forming fungi: is preadaptation a requirement?</title>
        <authorList>
            <consortium name="DOE Joint Genome Institute"/>
            <person name="Looney B.P."/>
            <person name="Miyauchi S."/>
            <person name="Morin E."/>
            <person name="Drula E."/>
            <person name="Courty P.E."/>
            <person name="Chicoki N."/>
            <person name="Fauchery L."/>
            <person name="Kohler A."/>
            <person name="Kuo A."/>
            <person name="LaButti K."/>
            <person name="Pangilinan J."/>
            <person name="Lipzen A."/>
            <person name="Riley R."/>
            <person name="Andreopoulos W."/>
            <person name="He G."/>
            <person name="Johnson J."/>
            <person name="Barry K.W."/>
            <person name="Grigoriev I.V."/>
            <person name="Nagy L."/>
            <person name="Hibbett D."/>
            <person name="Henrissat B."/>
            <person name="Matheny P.B."/>
            <person name="Labbe J."/>
            <person name="Martin A.F."/>
        </authorList>
    </citation>
    <scope>NUCLEOTIDE SEQUENCE</scope>
    <source>
        <strain evidence="1">BPL698</strain>
    </source>
</reference>
<gene>
    <name evidence="1" type="ORF">F5148DRAFT_1251321</name>
</gene>
<proteinExistence type="predicted"/>
<name>A0ACC0TTQ1_9AGAM</name>
<evidence type="ECO:0000313" key="1">
    <source>
        <dbReference type="EMBL" id="KAI9448597.1"/>
    </source>
</evidence>